<accession>A0ACC2FB34</accession>
<dbReference type="EMBL" id="CM055758">
    <property type="protein sequence ID" value="KAJ7988475.1"/>
    <property type="molecule type" value="Genomic_DNA"/>
</dbReference>
<evidence type="ECO:0000313" key="1">
    <source>
        <dbReference type="EMBL" id="KAJ7988475.1"/>
    </source>
</evidence>
<comment type="caution">
    <text evidence="1">The sequence shown here is derived from an EMBL/GenBank/DDBJ whole genome shotgun (WGS) entry which is preliminary data.</text>
</comment>
<proteinExistence type="predicted"/>
<keyword evidence="2" id="KW-1185">Reference proteome</keyword>
<name>A0ACC2FB34_DALPE</name>
<organism evidence="1 2">
    <name type="scientific">Dallia pectoralis</name>
    <name type="common">Alaska blackfish</name>
    <dbReference type="NCBI Taxonomy" id="75939"/>
    <lineage>
        <taxon>Eukaryota</taxon>
        <taxon>Metazoa</taxon>
        <taxon>Chordata</taxon>
        <taxon>Craniata</taxon>
        <taxon>Vertebrata</taxon>
        <taxon>Euteleostomi</taxon>
        <taxon>Actinopterygii</taxon>
        <taxon>Neopterygii</taxon>
        <taxon>Teleostei</taxon>
        <taxon>Protacanthopterygii</taxon>
        <taxon>Esociformes</taxon>
        <taxon>Umbridae</taxon>
        <taxon>Dallia</taxon>
    </lineage>
</organism>
<dbReference type="Proteomes" id="UP001157502">
    <property type="component" value="Chromosome 31"/>
</dbReference>
<reference evidence="1" key="1">
    <citation type="submission" date="2021-05" db="EMBL/GenBank/DDBJ databases">
        <authorList>
            <person name="Pan Q."/>
            <person name="Jouanno E."/>
            <person name="Zahm M."/>
            <person name="Klopp C."/>
            <person name="Cabau C."/>
            <person name="Louis A."/>
            <person name="Berthelot C."/>
            <person name="Parey E."/>
            <person name="Roest Crollius H."/>
            <person name="Montfort J."/>
            <person name="Robinson-Rechavi M."/>
            <person name="Bouchez O."/>
            <person name="Lampietro C."/>
            <person name="Lopez Roques C."/>
            <person name="Donnadieu C."/>
            <person name="Postlethwait J."/>
            <person name="Bobe J."/>
            <person name="Dillon D."/>
            <person name="Chandos A."/>
            <person name="von Hippel F."/>
            <person name="Guiguen Y."/>
        </authorList>
    </citation>
    <scope>NUCLEOTIDE SEQUENCE</scope>
    <source>
        <strain evidence="1">YG-Jan2019</strain>
    </source>
</reference>
<gene>
    <name evidence="1" type="ORF">DPEC_G00323950</name>
</gene>
<sequence>MRCFHYVIHRKRVSSCFKSTRGKLCARLWNRSGRGDRSGGDRSGGDRSPHVSTRGPLNPIGGMMTLLCSAGFALVLCAVADSRVILDGLQRYGPMPTYLPVSYRVLNAEAAFFLKEANQDLMRNSSLHARIESFFIQQTRRMPSINASYGPLSVQQLIPLELLQNPGPFNGPSFASPSSPSPASGPSLFTYNWKVHTFIISDRVHLSWPKVQVLFYVGGRDWDDYTTIHRLPCVRMFAFHETQEVRGTCRLKGELGMCVAELEPLSSWFSPPTVRPGRQKAPEQSQGTPVELYYMVQSTENGECSSEDSRKGSSMRSEPQGPMGHFSGPTPMQRIGSVRLFQPMSDVRLDSNFVVMVPSRPIRQRETVSTFLGLAALSSVQIFTLRVKLKDGVAFLGARASNPVLWTVSQDVRSEGHRVVTLHCHRKENAAGLR</sequence>
<evidence type="ECO:0000313" key="2">
    <source>
        <dbReference type="Proteomes" id="UP001157502"/>
    </source>
</evidence>
<protein>
    <submittedName>
        <fullName evidence="1">Uncharacterized protein</fullName>
    </submittedName>
</protein>